<sequence length="101" mass="11898">MSKKEVLEDVYPDELEYIFEEMRREECRRYMDYYNQLAAGMVGQTKKDDRTIEKYIEEIIKEIKELSDSPGAPDEKAGPDDPEEIKRKLEEFTSQIGRGRG</sequence>
<evidence type="ECO:0000256" key="1">
    <source>
        <dbReference type="SAM" id="MobiDB-lite"/>
    </source>
</evidence>
<proteinExistence type="predicted"/>
<feature type="compositionally biased region" description="Basic and acidic residues" evidence="1">
    <location>
        <begin position="64"/>
        <end position="91"/>
    </location>
</feature>
<evidence type="ECO:0000313" key="3">
    <source>
        <dbReference type="Proteomes" id="UP000199476"/>
    </source>
</evidence>
<dbReference type="STRING" id="321763.SAMN04488692_12140"/>
<dbReference type="EMBL" id="FNGO01000021">
    <property type="protein sequence ID" value="SDM21028.1"/>
    <property type="molecule type" value="Genomic_DNA"/>
</dbReference>
<accession>A0A1G9RCS1</accession>
<dbReference type="Proteomes" id="UP000199476">
    <property type="component" value="Unassembled WGS sequence"/>
</dbReference>
<gene>
    <name evidence="2" type="ORF">SAMN04488692_12140</name>
</gene>
<organism evidence="2 3">
    <name type="scientific">Halarsenatibacter silvermanii</name>
    <dbReference type="NCBI Taxonomy" id="321763"/>
    <lineage>
        <taxon>Bacteria</taxon>
        <taxon>Bacillati</taxon>
        <taxon>Bacillota</taxon>
        <taxon>Clostridia</taxon>
        <taxon>Halanaerobiales</taxon>
        <taxon>Halarsenatibacteraceae</taxon>
        <taxon>Halarsenatibacter</taxon>
    </lineage>
</organism>
<dbReference type="RefSeq" id="WP_089761375.1">
    <property type="nucleotide sequence ID" value="NZ_FNGO01000021.1"/>
</dbReference>
<name>A0A1G9RCS1_9FIRM</name>
<keyword evidence="3" id="KW-1185">Reference proteome</keyword>
<protein>
    <submittedName>
        <fullName evidence="2">Uncharacterized protein</fullName>
    </submittedName>
</protein>
<dbReference type="AlphaFoldDB" id="A0A1G9RCS1"/>
<feature type="region of interest" description="Disordered" evidence="1">
    <location>
        <begin position="64"/>
        <end position="101"/>
    </location>
</feature>
<reference evidence="2 3" key="1">
    <citation type="submission" date="2016-10" db="EMBL/GenBank/DDBJ databases">
        <authorList>
            <person name="de Groot N.N."/>
        </authorList>
    </citation>
    <scope>NUCLEOTIDE SEQUENCE [LARGE SCALE GENOMIC DNA]</scope>
    <source>
        <strain evidence="2 3">SLAS-1</strain>
    </source>
</reference>
<evidence type="ECO:0000313" key="2">
    <source>
        <dbReference type="EMBL" id="SDM21028.1"/>
    </source>
</evidence>
<feature type="compositionally biased region" description="Polar residues" evidence="1">
    <location>
        <begin position="92"/>
        <end position="101"/>
    </location>
</feature>